<accession>C0QT17</accession>
<feature type="transmembrane region" description="Helical" evidence="8">
    <location>
        <begin position="468"/>
        <end position="486"/>
    </location>
</feature>
<dbReference type="KEGG" id="pmx:PERMA_0034"/>
<dbReference type="AlphaFoldDB" id="C0QT17"/>
<keyword evidence="4 8" id="KW-0812">Transmembrane</keyword>
<protein>
    <submittedName>
        <fullName evidence="9">V-type sodium ATP synthase subunit I</fullName>
    </submittedName>
</protein>
<dbReference type="Pfam" id="PF01496">
    <property type="entry name" value="V_ATPase_I"/>
    <property type="match status" value="2"/>
</dbReference>
<evidence type="ECO:0000313" key="10">
    <source>
        <dbReference type="Proteomes" id="UP000001366"/>
    </source>
</evidence>
<dbReference type="STRING" id="123214.PERMA_0034"/>
<feature type="transmembrane region" description="Helical" evidence="8">
    <location>
        <begin position="331"/>
        <end position="353"/>
    </location>
</feature>
<dbReference type="GO" id="GO:0007035">
    <property type="term" value="P:vacuolar acidification"/>
    <property type="evidence" value="ECO:0007669"/>
    <property type="project" value="TreeGrafter"/>
</dbReference>
<keyword evidence="7 8" id="KW-0472">Membrane</keyword>
<organism evidence="9 10">
    <name type="scientific">Persephonella marina (strain DSM 14350 / EX-H1)</name>
    <dbReference type="NCBI Taxonomy" id="123214"/>
    <lineage>
        <taxon>Bacteria</taxon>
        <taxon>Pseudomonadati</taxon>
        <taxon>Aquificota</taxon>
        <taxon>Aquificia</taxon>
        <taxon>Aquificales</taxon>
        <taxon>Hydrogenothermaceae</taxon>
        <taxon>Persephonella</taxon>
    </lineage>
</organism>
<dbReference type="GO" id="GO:0033179">
    <property type="term" value="C:proton-transporting V-type ATPase, V0 domain"/>
    <property type="evidence" value="ECO:0007669"/>
    <property type="project" value="InterPro"/>
</dbReference>
<evidence type="ECO:0000256" key="4">
    <source>
        <dbReference type="ARBA" id="ARBA00022692"/>
    </source>
</evidence>
<dbReference type="eggNOG" id="COG1269">
    <property type="taxonomic scope" value="Bacteria"/>
</dbReference>
<name>C0QT17_PERMH</name>
<dbReference type="Gene3D" id="3.30.70.2750">
    <property type="match status" value="1"/>
</dbReference>
<dbReference type="PaxDb" id="123214-PERMA_0034"/>
<keyword evidence="6" id="KW-0406">Ion transport</keyword>
<dbReference type="Gene3D" id="3.30.70.2170">
    <property type="match status" value="1"/>
</dbReference>
<dbReference type="InterPro" id="IPR002490">
    <property type="entry name" value="V-ATPase_116kDa_su"/>
</dbReference>
<dbReference type="PANTHER" id="PTHR11629">
    <property type="entry name" value="VACUOLAR PROTON ATPASES"/>
    <property type="match status" value="1"/>
</dbReference>
<feature type="transmembrane region" description="Helical" evidence="8">
    <location>
        <begin position="512"/>
        <end position="533"/>
    </location>
</feature>
<evidence type="ECO:0000256" key="8">
    <source>
        <dbReference type="SAM" id="Phobius"/>
    </source>
</evidence>
<dbReference type="GO" id="GO:0051117">
    <property type="term" value="F:ATPase binding"/>
    <property type="evidence" value="ECO:0007669"/>
    <property type="project" value="TreeGrafter"/>
</dbReference>
<evidence type="ECO:0000256" key="1">
    <source>
        <dbReference type="ARBA" id="ARBA00004141"/>
    </source>
</evidence>
<dbReference type="Gene3D" id="1.20.1460.20">
    <property type="match status" value="1"/>
</dbReference>
<dbReference type="GO" id="GO:0046961">
    <property type="term" value="F:proton-transporting ATPase activity, rotational mechanism"/>
    <property type="evidence" value="ECO:0007669"/>
    <property type="project" value="InterPro"/>
</dbReference>
<feature type="transmembrane region" description="Helical" evidence="8">
    <location>
        <begin position="365"/>
        <end position="384"/>
    </location>
</feature>
<evidence type="ECO:0000256" key="3">
    <source>
        <dbReference type="ARBA" id="ARBA00022448"/>
    </source>
</evidence>
<comment type="subcellular location">
    <subcellularLocation>
        <location evidence="1">Membrane</location>
        <topology evidence="1">Multi-pass membrane protein</topology>
    </subcellularLocation>
</comment>
<keyword evidence="5 8" id="KW-1133">Transmembrane helix</keyword>
<dbReference type="PANTHER" id="PTHR11629:SF63">
    <property type="entry name" value="V-TYPE PROTON ATPASE SUBUNIT A"/>
    <property type="match status" value="1"/>
</dbReference>
<sequence length="595" mass="68255">MLFPEKMLYVRVKIPKDKVDEEIQNIGKASVLHIDQRKGKRVYLEEEKRVSYLYNLSEKCIDILRLKKEEKVIVSRPLSLEDIERELMVISSEIDTISNLDKEVGREIQILEKVRMVERSLSDTLNLIKLAQELKIIKISAGIIPVENLEPAVLSVKEYGGFAVSKVVSEGSCVIVILYTEDIKDHIDRILDKNRVEVLPVEYFSKKKEDEISGKLKKLEEKRRVISQKYGRDILVINAVLKSLEKIYRVKESLDLENEYFILYGWIPYRKRDLFLRAVRYSKVDLFPAGEDAPVLLRTPKIFKPFERLIENFSYPKYGEINPTIPFGVTFLLLFGIMFGDVGHGFTLSAVGYFLRKRYKDAGEIFILTGFSSAFFGFLYGSFFGFHGVIPSILFPPIENIERILTLSIAVGIMVITAGFILNMISLVKRKKFIALITGEGGLLWFLIYWYLIGIFVKGLVFNTDIKYDLVALGFLLFISFIIILYRTKTVTGSIIDTLRELLEYFTNTISFIRLGAFALAHSALFLAVFTVAKLIETERGGGFLYWLVIVGGNIFIIVLEGIIVAIQTLRLEYYEFFKRFYVGGGIPYRPFSLP</sequence>
<feature type="transmembrane region" description="Helical" evidence="8">
    <location>
        <begin position="443"/>
        <end position="462"/>
    </location>
</feature>
<evidence type="ECO:0000256" key="2">
    <source>
        <dbReference type="ARBA" id="ARBA00009904"/>
    </source>
</evidence>
<dbReference type="OrthoDB" id="9803814at2"/>
<evidence type="ECO:0000313" key="9">
    <source>
        <dbReference type="EMBL" id="ACO03404.1"/>
    </source>
</evidence>
<feature type="transmembrane region" description="Helical" evidence="8">
    <location>
        <begin position="404"/>
        <end position="422"/>
    </location>
</feature>
<comment type="similarity">
    <text evidence="2">Belongs to the V-ATPase 116 kDa subunit family.</text>
</comment>
<dbReference type="Proteomes" id="UP000001366">
    <property type="component" value="Chromosome"/>
</dbReference>
<proteinExistence type="inferred from homology"/>
<feature type="transmembrane region" description="Helical" evidence="8">
    <location>
        <begin position="545"/>
        <end position="570"/>
    </location>
</feature>
<evidence type="ECO:0000256" key="5">
    <source>
        <dbReference type="ARBA" id="ARBA00022989"/>
    </source>
</evidence>
<gene>
    <name evidence="9" type="ordered locus">PERMA_0034</name>
</gene>
<dbReference type="GO" id="GO:0016471">
    <property type="term" value="C:vacuolar proton-transporting V-type ATPase complex"/>
    <property type="evidence" value="ECO:0007669"/>
    <property type="project" value="TreeGrafter"/>
</dbReference>
<keyword evidence="3" id="KW-0813">Transport</keyword>
<evidence type="ECO:0000256" key="6">
    <source>
        <dbReference type="ARBA" id="ARBA00023065"/>
    </source>
</evidence>
<keyword evidence="10" id="KW-1185">Reference proteome</keyword>
<dbReference type="RefSeq" id="WP_012675643.1">
    <property type="nucleotide sequence ID" value="NC_012440.1"/>
</dbReference>
<dbReference type="EMBL" id="CP001230">
    <property type="protein sequence ID" value="ACO03404.1"/>
    <property type="molecule type" value="Genomic_DNA"/>
</dbReference>
<reference evidence="9 10" key="1">
    <citation type="journal article" date="2009" name="J. Bacteriol.">
        <title>Complete and draft genome sequences of six members of the Aquificales.</title>
        <authorList>
            <person name="Reysenbach A.L."/>
            <person name="Hamamura N."/>
            <person name="Podar M."/>
            <person name="Griffiths E."/>
            <person name="Ferreira S."/>
            <person name="Hochstein R."/>
            <person name="Heidelberg J."/>
            <person name="Johnson J."/>
            <person name="Mead D."/>
            <person name="Pohorille A."/>
            <person name="Sarmiento M."/>
            <person name="Schweighofer K."/>
            <person name="Seshadri R."/>
            <person name="Voytek M.A."/>
        </authorList>
    </citation>
    <scope>NUCLEOTIDE SEQUENCE [LARGE SCALE GENOMIC DNA]</scope>
    <source>
        <strain evidence="10">DSM 14350 / EX-H1</strain>
    </source>
</reference>
<dbReference type="HOGENOM" id="CLU_025558_0_1_0"/>
<evidence type="ECO:0000256" key="7">
    <source>
        <dbReference type="ARBA" id="ARBA00023136"/>
    </source>
</evidence>